<dbReference type="AlphaFoldDB" id="A0A1X0NRM8"/>
<evidence type="ECO:0000313" key="3">
    <source>
        <dbReference type="Proteomes" id="UP000192257"/>
    </source>
</evidence>
<feature type="compositionally biased region" description="Basic and acidic residues" evidence="1">
    <location>
        <begin position="555"/>
        <end position="578"/>
    </location>
</feature>
<name>A0A1X0NRM8_9TRYP</name>
<gene>
    <name evidence="2" type="ORF">TM35_000221640</name>
</gene>
<dbReference type="RefSeq" id="XP_028881431.1">
    <property type="nucleotide sequence ID" value="XM_029027211.1"/>
</dbReference>
<feature type="region of interest" description="Disordered" evidence="1">
    <location>
        <begin position="491"/>
        <end position="515"/>
    </location>
</feature>
<accession>A0A1X0NRM8</accession>
<sequence length="747" mass="86122">MQEDTSPVPIIRVDEDMIHHDAYRLILDNTHTTAELLELLGSTSPSKSQTPQGTAKRVRISEEVTVFNDQPVELLHLPPAVALLYHAALADAPVKKVSTLLHMLERLGEPPTPRARGNILHEEGMRRIQDIAKWREEQQKAMIEQETKECTFKPTISDSAKQIAPKGLKTFMEKCIEWRKSADMRLQKKVAQDRINRGEDEIMTQWKMNDRSRQVLEKLKKKGIQRSKLWEPKTVHSADSLTSNKVDASDHHMLIDSTVENNMKDVLASPSFHPVIHSAVGDALIYLQQCDKRNLIKDKEDNNTNNKNNDDKDDTVLCRNDSNNSNNNKRRGIGVVRAYLQRVEDDKERRQVRLKKLRAFYAKQAKEQLYEKNTGQPLFQPNSMPTVLKNGKRVNFDELDKEEQQQLVKTLQLQHQEHVIARYMSSQRERDEKLQPRTPDKLVADLLNQSERQRRLEALRSEIDVEETFHPEISRKARRIIAKKSWRPIYERPLPQRQQETSRSSSTTPKGKSSNVCIQRMLARTENWMQQRSQHLQQMREALEEEMAANCSFHPQRDSSIDMSRNSKYEKNKNDNESHNSSISTQIVDNDALVASAESRMYTELELLRSQAALRDRMFMKAIKEPLTAVTLATAPRPSRRSVEEYTRSQSSITSLRPTGSSSCQPQRRGYSLSTSFVVYSDNENENDDDDGNDDDDYYYYNGVTSGEHSTQYIDYGEASEGMQEIADSWALLDAQTDAILKKCQYY</sequence>
<protein>
    <submittedName>
        <fullName evidence="2">Uncharacterized protein</fullName>
    </submittedName>
</protein>
<evidence type="ECO:0000256" key="1">
    <source>
        <dbReference type="SAM" id="MobiDB-lite"/>
    </source>
</evidence>
<feature type="region of interest" description="Disordered" evidence="1">
    <location>
        <begin position="634"/>
        <end position="670"/>
    </location>
</feature>
<proteinExistence type="predicted"/>
<dbReference type="OrthoDB" id="266480at2759"/>
<evidence type="ECO:0000313" key="2">
    <source>
        <dbReference type="EMBL" id="ORC87365.1"/>
    </source>
</evidence>
<feature type="compositionally biased region" description="Basic and acidic residues" evidence="1">
    <location>
        <begin position="298"/>
        <end position="316"/>
    </location>
</feature>
<keyword evidence="3" id="KW-1185">Reference proteome</keyword>
<dbReference type="Proteomes" id="UP000192257">
    <property type="component" value="Unassembled WGS sequence"/>
</dbReference>
<feature type="region of interest" description="Disordered" evidence="1">
    <location>
        <begin position="552"/>
        <end position="584"/>
    </location>
</feature>
<dbReference type="EMBL" id="NBCO01000022">
    <property type="protein sequence ID" value="ORC87365.1"/>
    <property type="molecule type" value="Genomic_DNA"/>
</dbReference>
<comment type="caution">
    <text evidence="2">The sequence shown here is derived from an EMBL/GenBank/DDBJ whole genome shotgun (WGS) entry which is preliminary data.</text>
</comment>
<reference evidence="2 3" key="1">
    <citation type="submission" date="2017-03" db="EMBL/GenBank/DDBJ databases">
        <title>An alternative strategy for trypanosome survival in the mammalian bloodstream revealed through genome and transcriptome analysis of the ubiquitous bovine parasite Trypanosoma (Megatrypanum) theileri.</title>
        <authorList>
            <person name="Kelly S."/>
            <person name="Ivens A."/>
            <person name="Mott A."/>
            <person name="O'Neill E."/>
            <person name="Emms D."/>
            <person name="Macleod O."/>
            <person name="Voorheis P."/>
            <person name="Matthews J."/>
            <person name="Matthews K."/>
            <person name="Carrington M."/>
        </authorList>
    </citation>
    <scope>NUCLEOTIDE SEQUENCE [LARGE SCALE GENOMIC DNA]</scope>
    <source>
        <strain evidence="2">Edinburgh</strain>
    </source>
</reference>
<feature type="compositionally biased region" description="Low complexity" evidence="1">
    <location>
        <begin position="496"/>
        <end position="508"/>
    </location>
</feature>
<feature type="compositionally biased region" description="Polar residues" evidence="1">
    <location>
        <begin position="648"/>
        <end position="670"/>
    </location>
</feature>
<feature type="region of interest" description="Disordered" evidence="1">
    <location>
        <begin position="298"/>
        <end position="330"/>
    </location>
</feature>
<organism evidence="2 3">
    <name type="scientific">Trypanosoma theileri</name>
    <dbReference type="NCBI Taxonomy" id="67003"/>
    <lineage>
        <taxon>Eukaryota</taxon>
        <taxon>Discoba</taxon>
        <taxon>Euglenozoa</taxon>
        <taxon>Kinetoplastea</taxon>
        <taxon>Metakinetoplastina</taxon>
        <taxon>Trypanosomatida</taxon>
        <taxon>Trypanosomatidae</taxon>
        <taxon>Trypanosoma</taxon>
    </lineage>
</organism>
<dbReference type="GeneID" id="39986991"/>
<dbReference type="VEuPathDB" id="TriTrypDB:TM35_000221640"/>